<feature type="transmembrane region" description="Helical" evidence="1">
    <location>
        <begin position="20"/>
        <end position="40"/>
    </location>
</feature>
<feature type="transmembrane region" description="Helical" evidence="1">
    <location>
        <begin position="207"/>
        <end position="231"/>
    </location>
</feature>
<keyword evidence="1" id="KW-0472">Membrane</keyword>
<name>A0ABS5I294_9GAMM</name>
<keyword evidence="1" id="KW-1133">Transmembrane helix</keyword>
<organism evidence="2 3">
    <name type="scientific">Shewanella intestini</name>
    <dbReference type="NCBI Taxonomy" id="2017544"/>
    <lineage>
        <taxon>Bacteria</taxon>
        <taxon>Pseudomonadati</taxon>
        <taxon>Pseudomonadota</taxon>
        <taxon>Gammaproteobacteria</taxon>
        <taxon>Alteromonadales</taxon>
        <taxon>Shewanellaceae</taxon>
        <taxon>Shewanella</taxon>
    </lineage>
</organism>
<gene>
    <name evidence="2" type="ORF">G3R48_09145</name>
</gene>
<sequence length="432" mass="49244">MSLLSNVKREAYFLSKQRYICAFIFVALLLSIFSVCSGINETQTQQATIERLKQKDTLDRTTVQAQQTDYGSAAYYSFHLTYSNPSEMAFAAMGQRDIYPWKHRIRMLAIEGQIYETDAENPELSFLGKFDFAFLISVLLPLFVILLLHDLRASEREAGRYDLLITTARKRQQLWLSRALVICSALSIAILVPFIIGAWYSNAPLTAIALSVGVVIAHLIFWMLVTLLFTASKTAAKQSSAQTASVLLAFWLGVTVLMPVVSDIAIEEMVPSPNGGEIVLVQREAVNGAWDQPFETTWQAFLSRYPQWAHGTHMDSLFEWKWYYAFQQVGDQKAQPLSNEYRDAIIKKHTLAGYFSLFSPPMLAQRLMSSIAETDTLASLKYEQTVRDYHQALRLFYYPLLFNETAFSQQKLSEIPEFSLFEERSTQIKENN</sequence>
<dbReference type="Pfam" id="PF12040">
    <property type="entry name" value="DUF3526"/>
    <property type="match status" value="1"/>
</dbReference>
<protein>
    <submittedName>
        <fullName evidence="2">DUF3526 domain-containing protein</fullName>
    </submittedName>
</protein>
<feature type="transmembrane region" description="Helical" evidence="1">
    <location>
        <begin position="243"/>
        <end position="261"/>
    </location>
</feature>
<keyword evidence="1" id="KW-0812">Transmembrane</keyword>
<keyword evidence="3" id="KW-1185">Reference proteome</keyword>
<comment type="caution">
    <text evidence="2">The sequence shown here is derived from an EMBL/GenBank/DDBJ whole genome shotgun (WGS) entry which is preliminary data.</text>
</comment>
<proteinExistence type="predicted"/>
<evidence type="ECO:0000256" key="1">
    <source>
        <dbReference type="SAM" id="Phobius"/>
    </source>
</evidence>
<evidence type="ECO:0000313" key="3">
    <source>
        <dbReference type="Proteomes" id="UP000811844"/>
    </source>
</evidence>
<dbReference type="InterPro" id="IPR021913">
    <property type="entry name" value="DUF3526"/>
</dbReference>
<feature type="transmembrane region" description="Helical" evidence="1">
    <location>
        <begin position="179"/>
        <end position="201"/>
    </location>
</feature>
<accession>A0ABS5I294</accession>
<dbReference type="PANTHER" id="PTHR43471:SF1">
    <property type="entry name" value="ABC TRANSPORTER PERMEASE PROTEIN NOSY-RELATED"/>
    <property type="match status" value="1"/>
</dbReference>
<reference evidence="2 3" key="1">
    <citation type="submission" date="2020-02" db="EMBL/GenBank/DDBJ databases">
        <title>Shewanella WXL01 sp. nov., a marine bacterium isolated from green algae in Luhuitou Fringing Reef (Northern South China Sea).</title>
        <authorList>
            <person name="Wang X."/>
        </authorList>
    </citation>
    <scope>NUCLEOTIDE SEQUENCE [LARGE SCALE GENOMIC DNA]</scope>
    <source>
        <strain evidence="2 3">MCCC 1A01895</strain>
    </source>
</reference>
<evidence type="ECO:0000313" key="2">
    <source>
        <dbReference type="EMBL" id="MBR9728146.1"/>
    </source>
</evidence>
<feature type="transmembrane region" description="Helical" evidence="1">
    <location>
        <begin position="132"/>
        <end position="151"/>
    </location>
</feature>
<dbReference type="EMBL" id="JAAIKR010000007">
    <property type="protein sequence ID" value="MBR9728146.1"/>
    <property type="molecule type" value="Genomic_DNA"/>
</dbReference>
<dbReference type="Proteomes" id="UP000811844">
    <property type="component" value="Unassembled WGS sequence"/>
</dbReference>
<dbReference type="PANTHER" id="PTHR43471">
    <property type="entry name" value="ABC TRANSPORTER PERMEASE"/>
    <property type="match status" value="1"/>
</dbReference>
<dbReference type="RefSeq" id="WP_153664603.1">
    <property type="nucleotide sequence ID" value="NZ_JAAIKR010000007.1"/>
</dbReference>